<evidence type="ECO:0000256" key="3">
    <source>
        <dbReference type="ARBA" id="ARBA00022833"/>
    </source>
</evidence>
<dbReference type="Gene3D" id="2.20.25.240">
    <property type="match status" value="1"/>
</dbReference>
<dbReference type="EMBL" id="GGFL01005025">
    <property type="protein sequence ID" value="MBW69203.1"/>
    <property type="molecule type" value="Transcribed_RNA"/>
</dbReference>
<evidence type="ECO:0000256" key="1">
    <source>
        <dbReference type="ARBA" id="ARBA00022723"/>
    </source>
</evidence>
<accession>A0A2M4CV37</accession>
<protein>
    <recommendedName>
        <fullName evidence="4">FLYWCH-type domain-containing protein</fullName>
    </recommendedName>
</protein>
<feature type="domain" description="FLYWCH-type" evidence="4">
    <location>
        <begin position="3"/>
        <end position="62"/>
    </location>
</feature>
<keyword evidence="2" id="KW-0863">Zinc-finger</keyword>
<evidence type="ECO:0000313" key="5">
    <source>
        <dbReference type="EMBL" id="MBW69203.1"/>
    </source>
</evidence>
<keyword evidence="3" id="KW-0862">Zinc</keyword>
<dbReference type="VEuPathDB" id="VectorBase:ADAR2_012258"/>
<evidence type="ECO:0000256" key="2">
    <source>
        <dbReference type="ARBA" id="ARBA00022771"/>
    </source>
</evidence>
<name>A0A2M4CV37_ANODA</name>
<keyword evidence="1" id="KW-0479">Metal-binding</keyword>
<dbReference type="GO" id="GO:0008270">
    <property type="term" value="F:zinc ion binding"/>
    <property type="evidence" value="ECO:0007669"/>
    <property type="project" value="UniProtKB-KW"/>
</dbReference>
<sequence length="66" mass="7484">METGTKGRPKLVMGGYAFFRNNCARNKTYWLCSKNRTIKCKARIITLDGSAGMILKNQNHNHPPTE</sequence>
<evidence type="ECO:0000259" key="4">
    <source>
        <dbReference type="Pfam" id="PF04500"/>
    </source>
</evidence>
<dbReference type="Pfam" id="PF04500">
    <property type="entry name" value="FLYWCH"/>
    <property type="match status" value="1"/>
</dbReference>
<dbReference type="AlphaFoldDB" id="A0A2M4CV37"/>
<dbReference type="InterPro" id="IPR007588">
    <property type="entry name" value="Znf_FLYWCH"/>
</dbReference>
<reference evidence="5" key="1">
    <citation type="submission" date="2018-01" db="EMBL/GenBank/DDBJ databases">
        <title>An insight into the sialome of Amazonian anophelines.</title>
        <authorList>
            <person name="Ribeiro J.M."/>
            <person name="Scarpassa V."/>
            <person name="Calvo E."/>
        </authorList>
    </citation>
    <scope>NUCLEOTIDE SEQUENCE</scope>
</reference>
<proteinExistence type="predicted"/>
<organism evidence="5">
    <name type="scientific">Anopheles darlingi</name>
    <name type="common">Mosquito</name>
    <dbReference type="NCBI Taxonomy" id="43151"/>
    <lineage>
        <taxon>Eukaryota</taxon>
        <taxon>Metazoa</taxon>
        <taxon>Ecdysozoa</taxon>
        <taxon>Arthropoda</taxon>
        <taxon>Hexapoda</taxon>
        <taxon>Insecta</taxon>
        <taxon>Pterygota</taxon>
        <taxon>Neoptera</taxon>
        <taxon>Endopterygota</taxon>
        <taxon>Diptera</taxon>
        <taxon>Nematocera</taxon>
        <taxon>Culicoidea</taxon>
        <taxon>Culicidae</taxon>
        <taxon>Anophelinae</taxon>
        <taxon>Anopheles</taxon>
    </lineage>
</organism>